<dbReference type="RefSeq" id="WP_100353459.1">
    <property type="nucleotide sequence ID" value="NZ_PCGR01000002.1"/>
</dbReference>
<gene>
    <name evidence="1" type="ORF">CQS04_07100</name>
</gene>
<keyword evidence="1" id="KW-0808">Transferase</keyword>
<dbReference type="InterPro" id="IPR051159">
    <property type="entry name" value="Hexapeptide_acetyltransf"/>
</dbReference>
<organism evidence="1 2">
    <name type="scientific">Chryseomicrobium excrementi</name>
    <dbReference type="NCBI Taxonomy" id="2041346"/>
    <lineage>
        <taxon>Bacteria</taxon>
        <taxon>Bacillati</taxon>
        <taxon>Bacillota</taxon>
        <taxon>Bacilli</taxon>
        <taxon>Bacillales</taxon>
        <taxon>Caryophanaceae</taxon>
        <taxon>Chryseomicrobium</taxon>
    </lineage>
</organism>
<dbReference type="OrthoDB" id="9812571at2"/>
<dbReference type="CDD" id="cd04647">
    <property type="entry name" value="LbH_MAT_like"/>
    <property type="match status" value="1"/>
</dbReference>
<sequence>MTKYLHAIFYIFCNSVKFTSLKLLHINSFKFHYLNFISPLTNIQLSKESKLTFGENLKIRSGVKIHLRKAAKITIGDNTFINYNSMIVSHEQIIIGRNVQIGPNVMIFDHDHDFRSENGVSDMKYKTDPIQIGDNVWIGANSVILRGTKIGENTVVGAGAIIKGEYEKNAIILNKSEITVLTQ</sequence>
<dbReference type="SUPFAM" id="SSF51161">
    <property type="entry name" value="Trimeric LpxA-like enzymes"/>
    <property type="match status" value="1"/>
</dbReference>
<accession>A0A2M9F0C7</accession>
<evidence type="ECO:0000313" key="2">
    <source>
        <dbReference type="Proteomes" id="UP000228680"/>
    </source>
</evidence>
<reference evidence="1 2" key="1">
    <citation type="submission" date="2017-10" db="EMBL/GenBank/DDBJ databases">
        <title>Draft genome of Chryseomicrobium casticus sp. nov.</title>
        <authorList>
            <person name="Chakraborty R."/>
            <person name="Saha T."/>
        </authorList>
    </citation>
    <scope>NUCLEOTIDE SEQUENCE [LARGE SCALE GENOMIC DNA]</scope>
    <source>
        <strain evidence="1 2">ET03</strain>
    </source>
</reference>
<dbReference type="InterPro" id="IPR011004">
    <property type="entry name" value="Trimer_LpxA-like_sf"/>
</dbReference>
<dbReference type="Proteomes" id="UP000228680">
    <property type="component" value="Unassembled WGS sequence"/>
</dbReference>
<dbReference type="AlphaFoldDB" id="A0A2M9F0C7"/>
<dbReference type="Pfam" id="PF14602">
    <property type="entry name" value="Hexapep_2"/>
    <property type="match status" value="1"/>
</dbReference>
<name>A0A2M9F0C7_9BACL</name>
<protein>
    <submittedName>
        <fullName evidence="1">Maltose O-acetyltransferase</fullName>
    </submittedName>
</protein>
<dbReference type="InterPro" id="IPR001451">
    <property type="entry name" value="Hexapep"/>
</dbReference>
<dbReference type="EMBL" id="PCGR01000002">
    <property type="protein sequence ID" value="PJK16913.1"/>
    <property type="molecule type" value="Genomic_DNA"/>
</dbReference>
<dbReference type="Gene3D" id="2.160.10.10">
    <property type="entry name" value="Hexapeptide repeat proteins"/>
    <property type="match status" value="1"/>
</dbReference>
<dbReference type="PANTHER" id="PTHR23416">
    <property type="entry name" value="SIALIC ACID SYNTHASE-RELATED"/>
    <property type="match status" value="1"/>
</dbReference>
<dbReference type="GO" id="GO:0016740">
    <property type="term" value="F:transferase activity"/>
    <property type="evidence" value="ECO:0007669"/>
    <property type="project" value="UniProtKB-KW"/>
</dbReference>
<evidence type="ECO:0000313" key="1">
    <source>
        <dbReference type="EMBL" id="PJK16913.1"/>
    </source>
</evidence>
<keyword evidence="2" id="KW-1185">Reference proteome</keyword>
<proteinExistence type="predicted"/>
<comment type="caution">
    <text evidence="1">The sequence shown here is derived from an EMBL/GenBank/DDBJ whole genome shotgun (WGS) entry which is preliminary data.</text>
</comment>
<dbReference type="Pfam" id="PF00132">
    <property type="entry name" value="Hexapep"/>
    <property type="match status" value="1"/>
</dbReference>